<keyword evidence="1" id="KW-0472">Membrane</keyword>
<sequence>MNQTDPVPATTASGDSSLALAHVIYGLHALSALAGLTSAAFVITAFLSGWPSIIAVILNYLKRGDVRGTWLDSHFGWQIRTFWFALLWLLVAWSLAFTLIGIPAALLLMLGVGLWIVYRIARGWLALLDRKPMPTASAG</sequence>
<keyword evidence="1" id="KW-1133">Transmembrane helix</keyword>
<evidence type="ECO:0008006" key="4">
    <source>
        <dbReference type="Google" id="ProtNLM"/>
    </source>
</evidence>
<feature type="transmembrane region" description="Helical" evidence="1">
    <location>
        <begin position="106"/>
        <end position="125"/>
    </location>
</feature>
<dbReference type="RefSeq" id="WP_131448609.1">
    <property type="nucleotide sequence ID" value="NZ_SJZB01000049.1"/>
</dbReference>
<reference evidence="2 3" key="1">
    <citation type="submission" date="2019-03" db="EMBL/GenBank/DDBJ databases">
        <title>Genome sequence of Thiobacillaceae bacterium LSR1, a sulfur-oxidizing bacterium isolated from freshwater sediment.</title>
        <authorList>
            <person name="Li S."/>
        </authorList>
    </citation>
    <scope>NUCLEOTIDE SEQUENCE [LARGE SCALE GENOMIC DNA]</scope>
    <source>
        <strain evidence="2 3">LSR1</strain>
    </source>
</reference>
<keyword evidence="3" id="KW-1185">Reference proteome</keyword>
<proteinExistence type="predicted"/>
<protein>
    <recommendedName>
        <fullName evidence="4">Transmembrane protein</fullName>
    </recommendedName>
</protein>
<evidence type="ECO:0000256" key="1">
    <source>
        <dbReference type="SAM" id="Phobius"/>
    </source>
</evidence>
<gene>
    <name evidence="2" type="ORF">EZJ19_13945</name>
</gene>
<name>A0A4R1B5I3_9PROT</name>
<comment type="caution">
    <text evidence="2">The sequence shown here is derived from an EMBL/GenBank/DDBJ whole genome shotgun (WGS) entry which is preliminary data.</text>
</comment>
<dbReference type="Proteomes" id="UP000295443">
    <property type="component" value="Unassembled WGS sequence"/>
</dbReference>
<accession>A0A4R1B5I3</accession>
<dbReference type="OrthoDB" id="5405464at2"/>
<feature type="transmembrane region" description="Helical" evidence="1">
    <location>
        <begin position="39"/>
        <end position="61"/>
    </location>
</feature>
<evidence type="ECO:0000313" key="3">
    <source>
        <dbReference type="Proteomes" id="UP000295443"/>
    </source>
</evidence>
<organism evidence="2 3">
    <name type="scientific">Parasulfuritortus cantonensis</name>
    <dbReference type="NCBI Taxonomy" id="2528202"/>
    <lineage>
        <taxon>Bacteria</taxon>
        <taxon>Pseudomonadati</taxon>
        <taxon>Pseudomonadota</taxon>
        <taxon>Betaproteobacteria</taxon>
        <taxon>Nitrosomonadales</taxon>
        <taxon>Thiobacillaceae</taxon>
        <taxon>Parasulfuritortus</taxon>
    </lineage>
</organism>
<feature type="transmembrane region" description="Helical" evidence="1">
    <location>
        <begin position="82"/>
        <end position="100"/>
    </location>
</feature>
<keyword evidence="1" id="KW-0812">Transmembrane</keyword>
<evidence type="ECO:0000313" key="2">
    <source>
        <dbReference type="EMBL" id="TCJ11757.1"/>
    </source>
</evidence>
<dbReference type="EMBL" id="SJZB01000049">
    <property type="protein sequence ID" value="TCJ11757.1"/>
    <property type="molecule type" value="Genomic_DNA"/>
</dbReference>
<dbReference type="AlphaFoldDB" id="A0A4R1B5I3"/>